<feature type="signal peptide" evidence="2">
    <location>
        <begin position="1"/>
        <end position="19"/>
    </location>
</feature>
<sequence length="327" mass="36383">MLKLIWICLALHISASTLATSTVSTPSGPALSSTSRKPSPVHPIDKGLEIDYKTPTTVNESRTVPNVGEPNSNSTNSTTKRSFREKPPDHTCEKLNPYLRISKKGRDNIPEGLIKVTTCSKSGTIVDHTFRFLEDRFNVADCRNRTLLYQKAETLYCSILQTHWVCVSTSKAGRKINQLNDSTGGEITVETAQALLPTLFHVRRAVDFLCRVRRDFDYECALAQLKNVESCIHQDVLTIIDRKGQDLVWSYGILDPCRHLEVSTMCIYETLTEACTEAEASILSGLIADYLNEPQCSLSGGVRISLGWSEGYMILMVTLASKLSKMM</sequence>
<dbReference type="Proteomes" id="UP001283361">
    <property type="component" value="Unassembled WGS sequence"/>
</dbReference>
<evidence type="ECO:0000313" key="3">
    <source>
        <dbReference type="EMBL" id="KAK3771841.1"/>
    </source>
</evidence>
<feature type="region of interest" description="Disordered" evidence="1">
    <location>
        <begin position="20"/>
        <end position="90"/>
    </location>
</feature>
<evidence type="ECO:0000256" key="2">
    <source>
        <dbReference type="SAM" id="SignalP"/>
    </source>
</evidence>
<gene>
    <name evidence="3" type="ORF">RRG08_028749</name>
</gene>
<protein>
    <submittedName>
        <fullName evidence="3">Uncharacterized protein</fullName>
    </submittedName>
</protein>
<feature type="chain" id="PRO_5042099290" evidence="2">
    <location>
        <begin position="20"/>
        <end position="327"/>
    </location>
</feature>
<organism evidence="3 4">
    <name type="scientific">Elysia crispata</name>
    <name type="common">lettuce slug</name>
    <dbReference type="NCBI Taxonomy" id="231223"/>
    <lineage>
        <taxon>Eukaryota</taxon>
        <taxon>Metazoa</taxon>
        <taxon>Spiralia</taxon>
        <taxon>Lophotrochozoa</taxon>
        <taxon>Mollusca</taxon>
        <taxon>Gastropoda</taxon>
        <taxon>Heterobranchia</taxon>
        <taxon>Euthyneura</taxon>
        <taxon>Panpulmonata</taxon>
        <taxon>Sacoglossa</taxon>
        <taxon>Placobranchoidea</taxon>
        <taxon>Plakobranchidae</taxon>
        <taxon>Elysia</taxon>
    </lineage>
</organism>
<comment type="caution">
    <text evidence="3">The sequence shown here is derived from an EMBL/GenBank/DDBJ whole genome shotgun (WGS) entry which is preliminary data.</text>
</comment>
<dbReference type="AlphaFoldDB" id="A0AAE1DII0"/>
<proteinExistence type="predicted"/>
<dbReference type="EMBL" id="JAWDGP010003672">
    <property type="protein sequence ID" value="KAK3771841.1"/>
    <property type="molecule type" value="Genomic_DNA"/>
</dbReference>
<evidence type="ECO:0000256" key="1">
    <source>
        <dbReference type="SAM" id="MobiDB-lite"/>
    </source>
</evidence>
<name>A0AAE1DII0_9GAST</name>
<keyword evidence="4" id="KW-1185">Reference proteome</keyword>
<keyword evidence="2" id="KW-0732">Signal</keyword>
<evidence type="ECO:0000313" key="4">
    <source>
        <dbReference type="Proteomes" id="UP001283361"/>
    </source>
</evidence>
<accession>A0AAE1DII0</accession>
<reference evidence="3" key="1">
    <citation type="journal article" date="2023" name="G3 (Bethesda)">
        <title>A reference genome for the long-term kleptoplast-retaining sea slug Elysia crispata morphotype clarki.</title>
        <authorList>
            <person name="Eastman K.E."/>
            <person name="Pendleton A.L."/>
            <person name="Shaikh M.A."/>
            <person name="Suttiyut T."/>
            <person name="Ogas R."/>
            <person name="Tomko P."/>
            <person name="Gavelis G."/>
            <person name="Widhalm J.R."/>
            <person name="Wisecaver J.H."/>
        </authorList>
    </citation>
    <scope>NUCLEOTIDE SEQUENCE</scope>
    <source>
        <strain evidence="3">ECLA1</strain>
    </source>
</reference>
<feature type="compositionally biased region" description="Polar residues" evidence="1">
    <location>
        <begin position="54"/>
        <end position="64"/>
    </location>
</feature>
<feature type="compositionally biased region" description="Basic and acidic residues" evidence="1">
    <location>
        <begin position="43"/>
        <end position="52"/>
    </location>
</feature>